<name>A0AA96JWI1_9BACT</name>
<proteinExistence type="predicted"/>
<dbReference type="AlphaFoldDB" id="A0AA96JWI1"/>
<evidence type="ECO:0000313" key="3">
    <source>
        <dbReference type="Proteomes" id="UP001302719"/>
    </source>
</evidence>
<evidence type="ECO:0000313" key="2">
    <source>
        <dbReference type="EMBL" id="WNM57916.1"/>
    </source>
</evidence>
<dbReference type="PANTHER" id="PTHR45947">
    <property type="entry name" value="SULFOQUINOVOSYL TRANSFERASE SQD2"/>
    <property type="match status" value="1"/>
</dbReference>
<accession>A0AA96JWI1</accession>
<feature type="domain" description="Glycosyltransferase subfamily 4-like N-terminal" evidence="1">
    <location>
        <begin position="29"/>
        <end position="202"/>
    </location>
</feature>
<dbReference type="SUPFAM" id="SSF53756">
    <property type="entry name" value="UDP-Glycosyltransferase/glycogen phosphorylase"/>
    <property type="match status" value="1"/>
</dbReference>
<dbReference type="Pfam" id="PF13692">
    <property type="entry name" value="Glyco_trans_1_4"/>
    <property type="match status" value="1"/>
</dbReference>
<keyword evidence="3" id="KW-1185">Reference proteome</keyword>
<dbReference type="PANTHER" id="PTHR45947:SF15">
    <property type="entry name" value="TEICHURONIC ACID BIOSYNTHESIS GLYCOSYLTRANSFERASE TUAC-RELATED"/>
    <property type="match status" value="1"/>
</dbReference>
<protein>
    <submittedName>
        <fullName evidence="2">Glycosyltransferase family 4 protein</fullName>
    </submittedName>
</protein>
<sequence>MPPPLKVLFISQIFPTPVNPTKGVFSQQLVQGLMNYCDVRVVCPQPWFPRLPRWKYLERWHGYSLIPTEYDVDAIPVLSPKYPFIPKLGDRYHSFLFFLGLVRYAFALKRRFRFDVINAHWLYPDGVAAARLARIVGVPLVLSGLGCDVNMFLFEKRKRGAILRALKQASRVTVVSEELKAHLLGEGINHEHVTVIRNGVNKQLFYPRDQTECASMLGLPQRYPCVVFVGRLAEEEEKGLRYLIEAFQKLVRVRKGVTLYVIGDGPMLKSYKDLVHNQGLQEQIRFVGAKAHQDIPLWIGACDVFCLPSLREGCPNVVLEALSCGRPVVASDVGDIPNLIGKDNGLLVDAGNSQQLCEALENALGKKWNQAEICASVSTLTWDAAASQYYSVLHGSCSDV</sequence>
<dbReference type="Gene3D" id="3.40.50.2000">
    <property type="entry name" value="Glycogen Phosphorylase B"/>
    <property type="match status" value="2"/>
</dbReference>
<gene>
    <name evidence="2" type="ORF">PP769_18380</name>
</gene>
<dbReference type="InterPro" id="IPR050194">
    <property type="entry name" value="Glycosyltransferase_grp1"/>
</dbReference>
<reference evidence="2 3" key="1">
    <citation type="submission" date="2023-01" db="EMBL/GenBank/DDBJ databases">
        <title>Cultivation and genomic characterization of new, ubiquitous marine nitrite-oxidizing bacteria from the Nitrospirales.</title>
        <authorList>
            <person name="Mueller A.J."/>
            <person name="Daebeler A."/>
            <person name="Herbold C.W."/>
            <person name="Kirkegaard R.H."/>
            <person name="Daims H."/>
        </authorList>
    </citation>
    <scope>NUCLEOTIDE SEQUENCE [LARGE SCALE GENOMIC DNA]</scope>
    <source>
        <strain evidence="2 3">VA</strain>
    </source>
</reference>
<dbReference type="Pfam" id="PF13439">
    <property type="entry name" value="Glyco_transf_4"/>
    <property type="match status" value="1"/>
</dbReference>
<dbReference type="EMBL" id="CP116967">
    <property type="protein sequence ID" value="WNM57916.1"/>
    <property type="molecule type" value="Genomic_DNA"/>
</dbReference>
<organism evidence="2 3">
    <name type="scientific">Candidatus Nitrospira allomarina</name>
    <dbReference type="NCBI Taxonomy" id="3020900"/>
    <lineage>
        <taxon>Bacteria</taxon>
        <taxon>Pseudomonadati</taxon>
        <taxon>Nitrospirota</taxon>
        <taxon>Nitrospiria</taxon>
        <taxon>Nitrospirales</taxon>
        <taxon>Nitrospiraceae</taxon>
        <taxon>Nitrospira</taxon>
    </lineage>
</organism>
<dbReference type="Proteomes" id="UP001302719">
    <property type="component" value="Chromosome"/>
</dbReference>
<dbReference type="RefSeq" id="WP_312642998.1">
    <property type="nucleotide sequence ID" value="NZ_CP116967.1"/>
</dbReference>
<evidence type="ECO:0000259" key="1">
    <source>
        <dbReference type="Pfam" id="PF13439"/>
    </source>
</evidence>
<dbReference type="CDD" id="cd03798">
    <property type="entry name" value="GT4_WlbH-like"/>
    <property type="match status" value="1"/>
</dbReference>
<dbReference type="KEGG" id="nall:PP769_18380"/>
<dbReference type="InterPro" id="IPR028098">
    <property type="entry name" value="Glyco_trans_4-like_N"/>
</dbReference>
<dbReference type="GO" id="GO:0016757">
    <property type="term" value="F:glycosyltransferase activity"/>
    <property type="evidence" value="ECO:0007669"/>
    <property type="project" value="UniProtKB-ARBA"/>
</dbReference>